<evidence type="ECO:0000313" key="2">
    <source>
        <dbReference type="Proteomes" id="UP000499080"/>
    </source>
</evidence>
<dbReference type="EMBL" id="BGPR01012595">
    <property type="protein sequence ID" value="GBN56810.1"/>
    <property type="molecule type" value="Genomic_DNA"/>
</dbReference>
<comment type="caution">
    <text evidence="1">The sequence shown here is derived from an EMBL/GenBank/DDBJ whole genome shotgun (WGS) entry which is preliminary data.</text>
</comment>
<proteinExistence type="predicted"/>
<dbReference type="Proteomes" id="UP000499080">
    <property type="component" value="Unassembled WGS sequence"/>
</dbReference>
<protein>
    <submittedName>
        <fullName evidence="1">Uncharacterized protein</fullName>
    </submittedName>
</protein>
<evidence type="ECO:0000313" key="1">
    <source>
        <dbReference type="EMBL" id="GBN56810.1"/>
    </source>
</evidence>
<sequence>MFVYGFDISYGVSPGLIKLDFIQLAAIKTEGTFTEAGSRSHILFSVTRSRRTVRCLESGIAEAPGNDSFHGHVRGFVTDLLEIIRVDGTRWIVHSADSTLRKMLIAAVAFPSVS</sequence>
<organism evidence="1 2">
    <name type="scientific">Araneus ventricosus</name>
    <name type="common">Orbweaver spider</name>
    <name type="synonym">Epeira ventricosa</name>
    <dbReference type="NCBI Taxonomy" id="182803"/>
    <lineage>
        <taxon>Eukaryota</taxon>
        <taxon>Metazoa</taxon>
        <taxon>Ecdysozoa</taxon>
        <taxon>Arthropoda</taxon>
        <taxon>Chelicerata</taxon>
        <taxon>Arachnida</taxon>
        <taxon>Araneae</taxon>
        <taxon>Araneomorphae</taxon>
        <taxon>Entelegynae</taxon>
        <taxon>Araneoidea</taxon>
        <taxon>Araneidae</taxon>
        <taxon>Araneus</taxon>
    </lineage>
</organism>
<dbReference type="AlphaFoldDB" id="A0A4Y2Q1Q9"/>
<gene>
    <name evidence="1" type="ORF">AVEN_132269_1</name>
</gene>
<keyword evidence="2" id="KW-1185">Reference proteome</keyword>
<reference evidence="1 2" key="1">
    <citation type="journal article" date="2019" name="Sci. Rep.">
        <title>Orb-weaving spider Araneus ventricosus genome elucidates the spidroin gene catalogue.</title>
        <authorList>
            <person name="Kono N."/>
            <person name="Nakamura H."/>
            <person name="Ohtoshi R."/>
            <person name="Moran D.A.P."/>
            <person name="Shinohara A."/>
            <person name="Yoshida Y."/>
            <person name="Fujiwara M."/>
            <person name="Mori M."/>
            <person name="Tomita M."/>
            <person name="Arakawa K."/>
        </authorList>
    </citation>
    <scope>NUCLEOTIDE SEQUENCE [LARGE SCALE GENOMIC DNA]</scope>
</reference>
<accession>A0A4Y2Q1Q9</accession>
<name>A0A4Y2Q1Q9_ARAVE</name>